<protein>
    <recommendedName>
        <fullName evidence="3">HAD family hydrolase</fullName>
    </recommendedName>
</protein>
<evidence type="ECO:0008006" key="3">
    <source>
        <dbReference type="Google" id="ProtNLM"/>
    </source>
</evidence>
<dbReference type="Proteomes" id="UP001501047">
    <property type="component" value="Unassembled WGS sequence"/>
</dbReference>
<accession>A0ABN1KH78</accession>
<organism evidence="1 2">
    <name type="scientific">Clostridium subterminale</name>
    <dbReference type="NCBI Taxonomy" id="1550"/>
    <lineage>
        <taxon>Bacteria</taxon>
        <taxon>Bacillati</taxon>
        <taxon>Bacillota</taxon>
        <taxon>Clostridia</taxon>
        <taxon>Eubacteriales</taxon>
        <taxon>Clostridiaceae</taxon>
        <taxon>Clostridium</taxon>
    </lineage>
</organism>
<evidence type="ECO:0000313" key="1">
    <source>
        <dbReference type="EMBL" id="GAA0766094.1"/>
    </source>
</evidence>
<gene>
    <name evidence="1" type="ORF">GCM10008908_03420</name>
</gene>
<dbReference type="RefSeq" id="WP_343823042.1">
    <property type="nucleotide sequence ID" value="NZ_BAAACI010000001.1"/>
</dbReference>
<keyword evidence="2" id="KW-1185">Reference proteome</keyword>
<comment type="caution">
    <text evidence="1">The sequence shown here is derived from an EMBL/GenBank/DDBJ whole genome shotgun (WGS) entry which is preliminary data.</text>
</comment>
<evidence type="ECO:0000313" key="2">
    <source>
        <dbReference type="Proteomes" id="UP001501047"/>
    </source>
</evidence>
<dbReference type="EMBL" id="BAAACI010000001">
    <property type="protein sequence ID" value="GAA0766094.1"/>
    <property type="molecule type" value="Genomic_DNA"/>
</dbReference>
<reference evidence="1 2" key="1">
    <citation type="journal article" date="2019" name="Int. J. Syst. Evol. Microbiol.">
        <title>The Global Catalogue of Microorganisms (GCM) 10K type strain sequencing project: providing services to taxonomists for standard genome sequencing and annotation.</title>
        <authorList>
            <consortium name="The Broad Institute Genomics Platform"/>
            <consortium name="The Broad Institute Genome Sequencing Center for Infectious Disease"/>
            <person name="Wu L."/>
            <person name="Ma J."/>
        </authorList>
    </citation>
    <scope>NUCLEOTIDE SEQUENCE [LARGE SCALE GENOMIC DNA]</scope>
    <source>
        <strain evidence="1 2">JCM 1417</strain>
    </source>
</reference>
<sequence length="62" mass="7155">MIFEKPLGILFDLGDTVLEYYYNNPIEGTKKILENSINPYNTTAEEIQELAVKLTQETFGKR</sequence>
<proteinExistence type="predicted"/>
<name>A0ABN1KH78_CLOSU</name>